<evidence type="ECO:0000259" key="6">
    <source>
        <dbReference type="Pfam" id="PF13515"/>
    </source>
</evidence>
<dbReference type="InterPro" id="IPR049453">
    <property type="entry name" value="Memb_transporter_dom"/>
</dbReference>
<evidence type="ECO:0000256" key="2">
    <source>
        <dbReference type="ARBA" id="ARBA00022692"/>
    </source>
</evidence>
<evidence type="ECO:0000313" key="7">
    <source>
        <dbReference type="EMBL" id="QTX03974.1"/>
    </source>
</evidence>
<organism evidence="7 8">
    <name type="scientific">Agromyces archimandritae</name>
    <dbReference type="NCBI Taxonomy" id="2781962"/>
    <lineage>
        <taxon>Bacteria</taxon>
        <taxon>Bacillati</taxon>
        <taxon>Actinomycetota</taxon>
        <taxon>Actinomycetes</taxon>
        <taxon>Micrococcales</taxon>
        <taxon>Microbacteriaceae</taxon>
        <taxon>Agromyces</taxon>
    </lineage>
</organism>
<evidence type="ECO:0000313" key="8">
    <source>
        <dbReference type="Proteomes" id="UP000671914"/>
    </source>
</evidence>
<evidence type="ECO:0000256" key="1">
    <source>
        <dbReference type="ARBA" id="ARBA00004141"/>
    </source>
</evidence>
<evidence type="ECO:0000256" key="3">
    <source>
        <dbReference type="ARBA" id="ARBA00022989"/>
    </source>
</evidence>
<dbReference type="Pfam" id="PF13515">
    <property type="entry name" value="FUSC_2"/>
    <property type="match status" value="1"/>
</dbReference>
<reference evidence="7" key="1">
    <citation type="submission" date="2021-03" db="EMBL/GenBank/DDBJ databases">
        <title>Agromyces archimandritus sp. nov., isolated from the cockroach Archimandrita tessellata.</title>
        <authorList>
            <person name="Guzman J."/>
            <person name="Ortuzar M."/>
            <person name="Poehlein A."/>
            <person name="Daniel R."/>
            <person name="Trujillo M."/>
            <person name="Vilcinskas A."/>
        </authorList>
    </citation>
    <scope>NUCLEOTIDE SEQUENCE</scope>
    <source>
        <strain evidence="7">G127AT</strain>
    </source>
</reference>
<proteinExistence type="predicted"/>
<sequence length="355" mass="37069">MSPAPALASGWRRLVESTPGIVQISVTALASWAFAHYVLGHPYPIIAAVVAITALGFVADTRPLRVLETVAGMTLGIALAELLLIAFGPGVVQYAVALVLTLSVARFVSATPGFAISAAVQCTLVMIMPAPDGGPFTRTIDALIGGAAALAATALIPRDAGRAAMRAGRRLIGEHAAVLDALADALAHGDAPAVEAVLERARTIDAAVESWRTAVDSGIAIARVSPFARRRRFDLERQRGMLTAMDLATRNLRVVARRSAWAAREGIPKPELGDLVGRVGLVAGILADSLDDVSLAAVARQSLSEIAKHLDPGRMLPAEAIAEQNVVHALRPYTVDLLQATGLGIDEARGRLAPL</sequence>
<keyword evidence="3 5" id="KW-1133">Transmembrane helix</keyword>
<dbReference type="Proteomes" id="UP000671914">
    <property type="component" value="Chromosome"/>
</dbReference>
<dbReference type="AlphaFoldDB" id="A0A975FL65"/>
<feature type="transmembrane region" description="Helical" evidence="5">
    <location>
        <begin position="66"/>
        <end position="85"/>
    </location>
</feature>
<dbReference type="GO" id="GO:0016020">
    <property type="term" value="C:membrane"/>
    <property type="evidence" value="ECO:0007669"/>
    <property type="project" value="UniProtKB-SubCell"/>
</dbReference>
<keyword evidence="8" id="KW-1185">Reference proteome</keyword>
<keyword evidence="2 5" id="KW-0812">Transmembrane</keyword>
<keyword evidence="4 5" id="KW-0472">Membrane</keyword>
<evidence type="ECO:0000256" key="4">
    <source>
        <dbReference type="ARBA" id="ARBA00023136"/>
    </source>
</evidence>
<dbReference type="RefSeq" id="WP_210897103.1">
    <property type="nucleotide sequence ID" value="NZ_CP071696.1"/>
</dbReference>
<dbReference type="EMBL" id="CP071696">
    <property type="protein sequence ID" value="QTX03974.1"/>
    <property type="molecule type" value="Genomic_DNA"/>
</dbReference>
<comment type="subcellular location">
    <subcellularLocation>
        <location evidence="1">Membrane</location>
        <topology evidence="1">Multi-pass membrane protein</topology>
    </subcellularLocation>
</comment>
<feature type="transmembrane region" description="Helical" evidence="5">
    <location>
        <begin position="43"/>
        <end position="59"/>
    </location>
</feature>
<evidence type="ECO:0000256" key="5">
    <source>
        <dbReference type="SAM" id="Phobius"/>
    </source>
</evidence>
<accession>A0A975FL65</accession>
<name>A0A975FL65_9MICO</name>
<dbReference type="KEGG" id="aarc:G127AT_11755"/>
<protein>
    <submittedName>
        <fullName evidence="7">FUSC family protein</fullName>
    </submittedName>
</protein>
<feature type="domain" description="Integral membrane bound transporter" evidence="6">
    <location>
        <begin position="32"/>
        <end position="151"/>
    </location>
</feature>
<gene>
    <name evidence="7" type="ORF">G127AT_11755</name>
</gene>